<organism evidence="20 21">
    <name type="scientific">Iamia majanohamensis</name>
    <dbReference type="NCBI Taxonomy" id="467976"/>
    <lineage>
        <taxon>Bacteria</taxon>
        <taxon>Bacillati</taxon>
        <taxon>Actinomycetota</taxon>
        <taxon>Acidimicrobiia</taxon>
        <taxon>Acidimicrobiales</taxon>
        <taxon>Iamiaceae</taxon>
        <taxon>Iamia</taxon>
    </lineage>
</organism>
<keyword evidence="9 17" id="KW-0479">Metal-binding</keyword>
<feature type="binding site" evidence="17">
    <location>
        <position position="11"/>
    </location>
    <ligand>
        <name>Mg(2+)</name>
        <dbReference type="ChEBI" id="CHEBI:18420"/>
    </ligand>
</feature>
<dbReference type="Pfam" id="PF11799">
    <property type="entry name" value="IMS_C"/>
    <property type="match status" value="1"/>
</dbReference>
<feature type="region of interest" description="Disordered" evidence="18">
    <location>
        <begin position="239"/>
        <end position="269"/>
    </location>
</feature>
<evidence type="ECO:0000256" key="2">
    <source>
        <dbReference type="ARBA" id="ARBA00010945"/>
    </source>
</evidence>
<evidence type="ECO:0000256" key="17">
    <source>
        <dbReference type="HAMAP-Rule" id="MF_01113"/>
    </source>
</evidence>
<evidence type="ECO:0000256" key="4">
    <source>
        <dbReference type="ARBA" id="ARBA00022457"/>
    </source>
</evidence>
<keyword evidence="21" id="KW-1185">Reference proteome</keyword>
<keyword evidence="13 17" id="KW-0238">DNA-binding</keyword>
<evidence type="ECO:0000256" key="7">
    <source>
        <dbReference type="ARBA" id="ARBA00022695"/>
    </source>
</evidence>
<evidence type="ECO:0000256" key="3">
    <source>
        <dbReference type="ARBA" id="ARBA00011245"/>
    </source>
</evidence>
<keyword evidence="5 17" id="KW-0963">Cytoplasm</keyword>
<dbReference type="SUPFAM" id="SSF100879">
    <property type="entry name" value="Lesion bypass DNA polymerase (Y-family), little finger domain"/>
    <property type="match status" value="1"/>
</dbReference>
<keyword evidence="14 17" id="KW-0234">DNA repair</keyword>
<gene>
    <name evidence="17" type="primary">dinB</name>
    <name evidence="20" type="ORF">PO878_12120</name>
</gene>
<dbReference type="Gene3D" id="3.30.1490.100">
    <property type="entry name" value="DNA polymerase, Y-family, little finger domain"/>
    <property type="match status" value="1"/>
</dbReference>
<dbReference type="Pfam" id="PF00817">
    <property type="entry name" value="IMS"/>
    <property type="match status" value="1"/>
</dbReference>
<evidence type="ECO:0000256" key="6">
    <source>
        <dbReference type="ARBA" id="ARBA00022679"/>
    </source>
</evidence>
<dbReference type="FunFam" id="3.40.1170.60:FF:000001">
    <property type="entry name" value="DNA polymerase IV"/>
    <property type="match status" value="1"/>
</dbReference>
<evidence type="ECO:0000313" key="20">
    <source>
        <dbReference type="EMBL" id="WCO65245.1"/>
    </source>
</evidence>
<evidence type="ECO:0000256" key="11">
    <source>
        <dbReference type="ARBA" id="ARBA00022842"/>
    </source>
</evidence>
<evidence type="ECO:0000256" key="9">
    <source>
        <dbReference type="ARBA" id="ARBA00022723"/>
    </source>
</evidence>
<dbReference type="NCBIfam" id="NF002882">
    <property type="entry name" value="PRK03348.1"/>
    <property type="match status" value="1"/>
</dbReference>
<dbReference type="InterPro" id="IPR022880">
    <property type="entry name" value="DNApol_IV"/>
</dbReference>
<evidence type="ECO:0000256" key="15">
    <source>
        <dbReference type="ARBA" id="ARBA00025589"/>
    </source>
</evidence>
<accession>A0AAF0BTT7</accession>
<evidence type="ECO:0000256" key="5">
    <source>
        <dbReference type="ARBA" id="ARBA00022490"/>
    </source>
</evidence>
<feature type="binding site" evidence="17">
    <location>
        <position position="105"/>
    </location>
    <ligand>
        <name>Mg(2+)</name>
        <dbReference type="ChEBI" id="CHEBI:18420"/>
    </ligand>
</feature>
<evidence type="ECO:0000256" key="14">
    <source>
        <dbReference type="ARBA" id="ARBA00023204"/>
    </source>
</evidence>
<evidence type="ECO:0000256" key="10">
    <source>
        <dbReference type="ARBA" id="ARBA00022763"/>
    </source>
</evidence>
<keyword evidence="12 17" id="KW-0239">DNA-directed DNA polymerase</keyword>
<comment type="cofactor">
    <cofactor evidence="17">
        <name>Mg(2+)</name>
        <dbReference type="ChEBI" id="CHEBI:18420"/>
    </cofactor>
    <text evidence="17">Binds 2 magnesium ions per subunit.</text>
</comment>
<dbReference type="NCBIfam" id="NF003015">
    <property type="entry name" value="PRK03858.1"/>
    <property type="match status" value="1"/>
</dbReference>
<dbReference type="InterPro" id="IPR053848">
    <property type="entry name" value="IMS_HHH_1"/>
</dbReference>
<keyword evidence="10 17" id="KW-0227">DNA damage</keyword>
<evidence type="ECO:0000256" key="1">
    <source>
        <dbReference type="ARBA" id="ARBA00004496"/>
    </source>
</evidence>
<dbReference type="CDD" id="cd03586">
    <property type="entry name" value="PolY_Pol_IV_kappa"/>
    <property type="match status" value="1"/>
</dbReference>
<dbReference type="NCBIfam" id="NF002677">
    <property type="entry name" value="PRK02406.1"/>
    <property type="match status" value="1"/>
</dbReference>
<feature type="active site" evidence="17">
    <location>
        <position position="106"/>
    </location>
</feature>
<comment type="catalytic activity">
    <reaction evidence="16 17">
        <text>DNA(n) + a 2'-deoxyribonucleoside 5'-triphosphate = DNA(n+1) + diphosphate</text>
        <dbReference type="Rhea" id="RHEA:22508"/>
        <dbReference type="Rhea" id="RHEA-COMP:17339"/>
        <dbReference type="Rhea" id="RHEA-COMP:17340"/>
        <dbReference type="ChEBI" id="CHEBI:33019"/>
        <dbReference type="ChEBI" id="CHEBI:61560"/>
        <dbReference type="ChEBI" id="CHEBI:173112"/>
        <dbReference type="EC" id="2.7.7.7"/>
    </reaction>
</comment>
<sequence length="437" mass="46380">MTDPRTILHVDMDAFFASVELLRHPELRGRPVVVGGTGDRGVVAAASYEARSYGVFSAMPSSRARRLCPDAVFLAGDHDHYREVSSRVMDLFRAVTPLVEPLSLDEAFLDVTGARRLHGDGEAIARRLRRQVRDQEGLTCSVGVASVKFLAKLATGTAKPRPSRRGPVPGPGVAVVAPGGELAFLHPLPVEALWGVGPATLARLQRYGVRTVGDLAEVPRASLTSAVGQAHGRHLHDLAHGIDPRPVEPDQAPKSISHEETYATDRRDPDDLRREAVRMADAVAARLRRHGVAGRTVTLKVRFGDFRTITRSTTPGEPVATGAAVARLAKELLARVDVGEGVRLLGVGVAGLVAPGSGSGEQLSLLGLDDEAAEGEGPERADDVAWGRATDAIDRVRARYGADAVVPATLADPRGIRVARRGAQQWGPDAPGADEGT</sequence>
<dbReference type="InterPro" id="IPR050116">
    <property type="entry name" value="DNA_polymerase-Y"/>
</dbReference>
<dbReference type="InterPro" id="IPR001126">
    <property type="entry name" value="UmuC"/>
</dbReference>
<dbReference type="GO" id="GO:0000287">
    <property type="term" value="F:magnesium ion binding"/>
    <property type="evidence" value="ECO:0007669"/>
    <property type="project" value="UniProtKB-UniRule"/>
</dbReference>
<evidence type="ECO:0000313" key="21">
    <source>
        <dbReference type="Proteomes" id="UP001216390"/>
    </source>
</evidence>
<evidence type="ECO:0000256" key="16">
    <source>
        <dbReference type="ARBA" id="ARBA00049244"/>
    </source>
</evidence>
<protein>
    <recommendedName>
        <fullName evidence="17">DNA polymerase IV</fullName>
        <shortName evidence="17">Pol IV</shortName>
        <ecNumber evidence="17">2.7.7.7</ecNumber>
    </recommendedName>
</protein>
<feature type="compositionally biased region" description="Basic and acidic residues" evidence="18">
    <location>
        <begin position="256"/>
        <end position="269"/>
    </location>
</feature>
<dbReference type="InterPro" id="IPR043128">
    <property type="entry name" value="Rev_trsase/Diguanyl_cyclase"/>
</dbReference>
<dbReference type="RefSeq" id="WP_272734770.1">
    <property type="nucleotide sequence ID" value="NZ_CP116942.1"/>
</dbReference>
<dbReference type="GO" id="GO:0003684">
    <property type="term" value="F:damaged DNA binding"/>
    <property type="evidence" value="ECO:0007669"/>
    <property type="project" value="InterPro"/>
</dbReference>
<keyword evidence="11 17" id="KW-0460">Magnesium</keyword>
<evidence type="ECO:0000256" key="8">
    <source>
        <dbReference type="ARBA" id="ARBA00022705"/>
    </source>
</evidence>
<evidence type="ECO:0000256" key="13">
    <source>
        <dbReference type="ARBA" id="ARBA00023125"/>
    </source>
</evidence>
<keyword evidence="7 17" id="KW-0548">Nucleotidyltransferase</keyword>
<dbReference type="InterPro" id="IPR036775">
    <property type="entry name" value="DNA_pol_Y-fam_lit_finger_sf"/>
</dbReference>
<dbReference type="GO" id="GO:0042276">
    <property type="term" value="P:error-prone translesion synthesis"/>
    <property type="evidence" value="ECO:0007669"/>
    <property type="project" value="TreeGrafter"/>
</dbReference>
<dbReference type="HAMAP" id="MF_01113">
    <property type="entry name" value="DNApol_IV"/>
    <property type="match status" value="1"/>
</dbReference>
<name>A0AAF0BTT7_9ACTN</name>
<dbReference type="GO" id="GO:0005829">
    <property type="term" value="C:cytosol"/>
    <property type="evidence" value="ECO:0007669"/>
    <property type="project" value="TreeGrafter"/>
</dbReference>
<proteinExistence type="inferred from homology"/>
<comment type="subcellular location">
    <subcellularLocation>
        <location evidence="1 17">Cytoplasm</location>
    </subcellularLocation>
</comment>
<comment type="subunit">
    <text evidence="3 17">Monomer.</text>
</comment>
<dbReference type="Gene3D" id="3.30.70.270">
    <property type="match status" value="1"/>
</dbReference>
<dbReference type="InterPro" id="IPR043502">
    <property type="entry name" value="DNA/RNA_pol_sf"/>
</dbReference>
<dbReference type="Gene3D" id="3.40.1170.60">
    <property type="match status" value="1"/>
</dbReference>
<dbReference type="PROSITE" id="PS50173">
    <property type="entry name" value="UMUC"/>
    <property type="match status" value="1"/>
</dbReference>
<feature type="domain" description="UmuC" evidence="19">
    <location>
        <begin position="7"/>
        <end position="197"/>
    </location>
</feature>
<dbReference type="GO" id="GO:0009432">
    <property type="term" value="P:SOS response"/>
    <property type="evidence" value="ECO:0007669"/>
    <property type="project" value="TreeGrafter"/>
</dbReference>
<dbReference type="Proteomes" id="UP001216390">
    <property type="component" value="Chromosome"/>
</dbReference>
<comment type="function">
    <text evidence="15 17">Poorly processive, error-prone DNA polymerase involved in untargeted mutagenesis. Copies undamaged DNA at stalled replication forks, which arise in vivo from mismatched or misaligned primer ends. These misaligned primers can be extended by PolIV. Exhibits no 3'-5' exonuclease (proofreading) activity. May be involved in translesional synthesis, in conjunction with the beta clamp from PolIII.</text>
</comment>
<dbReference type="SUPFAM" id="SSF56672">
    <property type="entry name" value="DNA/RNA polymerases"/>
    <property type="match status" value="1"/>
</dbReference>
<feature type="site" description="Substrate discrimination" evidence="17">
    <location>
        <position position="16"/>
    </location>
</feature>
<dbReference type="KEGG" id="ima:PO878_12120"/>
<evidence type="ECO:0000256" key="12">
    <source>
        <dbReference type="ARBA" id="ARBA00022932"/>
    </source>
</evidence>
<dbReference type="GO" id="GO:0006261">
    <property type="term" value="P:DNA-templated DNA replication"/>
    <property type="evidence" value="ECO:0007669"/>
    <property type="project" value="UniProtKB-UniRule"/>
</dbReference>
<dbReference type="PANTHER" id="PTHR11076:SF33">
    <property type="entry name" value="DNA POLYMERASE KAPPA"/>
    <property type="match status" value="1"/>
</dbReference>
<dbReference type="Pfam" id="PF21999">
    <property type="entry name" value="IMS_HHH_1"/>
    <property type="match status" value="1"/>
</dbReference>
<dbReference type="PANTHER" id="PTHR11076">
    <property type="entry name" value="DNA REPAIR POLYMERASE UMUC / TRANSFERASE FAMILY MEMBER"/>
    <property type="match status" value="1"/>
</dbReference>
<dbReference type="GO" id="GO:0003887">
    <property type="term" value="F:DNA-directed DNA polymerase activity"/>
    <property type="evidence" value="ECO:0007669"/>
    <property type="project" value="UniProtKB-UniRule"/>
</dbReference>
<dbReference type="FunFam" id="3.30.1490.100:FF:000004">
    <property type="entry name" value="DNA polymerase IV"/>
    <property type="match status" value="1"/>
</dbReference>
<dbReference type="EC" id="2.7.7.7" evidence="17"/>
<feature type="compositionally biased region" description="Basic and acidic residues" evidence="18">
    <location>
        <begin position="239"/>
        <end position="248"/>
    </location>
</feature>
<dbReference type="Gene3D" id="1.10.150.20">
    <property type="entry name" value="5' to 3' exonuclease, C-terminal subdomain"/>
    <property type="match status" value="1"/>
</dbReference>
<dbReference type="InterPro" id="IPR017961">
    <property type="entry name" value="DNA_pol_Y-fam_little_finger"/>
</dbReference>
<comment type="similarity">
    <text evidence="2 17">Belongs to the DNA polymerase type-Y family.</text>
</comment>
<dbReference type="GO" id="GO:0006281">
    <property type="term" value="P:DNA repair"/>
    <property type="evidence" value="ECO:0007669"/>
    <property type="project" value="UniProtKB-UniRule"/>
</dbReference>
<keyword evidence="6 17" id="KW-0808">Transferase</keyword>
<evidence type="ECO:0000256" key="18">
    <source>
        <dbReference type="SAM" id="MobiDB-lite"/>
    </source>
</evidence>
<keyword evidence="4 17" id="KW-0515">Mutator protein</keyword>
<reference evidence="20" key="1">
    <citation type="submission" date="2023-01" db="EMBL/GenBank/DDBJ databases">
        <title>The diversity of Class Acidimicrobiia in South China Sea sediment environments and the proposal of Iamia marina sp. nov., a novel species of the genus Iamia.</title>
        <authorList>
            <person name="He Y."/>
            <person name="Tian X."/>
        </authorList>
    </citation>
    <scope>NUCLEOTIDE SEQUENCE</scope>
    <source>
        <strain evidence="20">DSM 19957</strain>
    </source>
</reference>
<dbReference type="AlphaFoldDB" id="A0AAF0BTT7"/>
<evidence type="ECO:0000259" key="19">
    <source>
        <dbReference type="PROSITE" id="PS50173"/>
    </source>
</evidence>
<keyword evidence="8 17" id="KW-0235">DNA replication</keyword>
<dbReference type="EMBL" id="CP116942">
    <property type="protein sequence ID" value="WCO65245.1"/>
    <property type="molecule type" value="Genomic_DNA"/>
</dbReference>